<keyword evidence="5" id="KW-1185">Reference proteome</keyword>
<organism evidence="4 5">
    <name type="scientific">Phaeobacter italicus</name>
    <dbReference type="NCBI Taxonomy" id="481446"/>
    <lineage>
        <taxon>Bacteria</taxon>
        <taxon>Pseudomonadati</taxon>
        <taxon>Pseudomonadota</taxon>
        <taxon>Alphaproteobacteria</taxon>
        <taxon>Rhodobacterales</taxon>
        <taxon>Roseobacteraceae</taxon>
        <taxon>Phaeobacter</taxon>
    </lineage>
</organism>
<dbReference type="AlphaFoldDB" id="A0A0H5D0M5"/>
<keyword evidence="1" id="KW-0175">Coiled coil</keyword>
<keyword evidence="2" id="KW-0732">Signal</keyword>
<dbReference type="InterPro" id="IPR011033">
    <property type="entry name" value="PRC_barrel-like_sf"/>
</dbReference>
<evidence type="ECO:0000313" key="5">
    <source>
        <dbReference type="Proteomes" id="UP000043764"/>
    </source>
</evidence>
<proteinExistence type="predicted"/>
<gene>
    <name evidence="4" type="ORF">NIT7321_01455</name>
</gene>
<feature type="domain" description="PRC-barrel" evidence="3">
    <location>
        <begin position="204"/>
        <end position="259"/>
    </location>
</feature>
<feature type="chain" id="PRO_5005218040" evidence="2">
    <location>
        <begin position="21"/>
        <end position="289"/>
    </location>
</feature>
<dbReference type="Pfam" id="PF05239">
    <property type="entry name" value="PRC"/>
    <property type="match status" value="2"/>
</dbReference>
<dbReference type="EMBL" id="CVRL01000013">
    <property type="protein sequence ID" value="CRL10609.1"/>
    <property type="molecule type" value="Genomic_DNA"/>
</dbReference>
<evidence type="ECO:0000256" key="2">
    <source>
        <dbReference type="SAM" id="SignalP"/>
    </source>
</evidence>
<dbReference type="PANTHER" id="PTHR36505">
    <property type="entry name" value="BLR1072 PROTEIN"/>
    <property type="match status" value="1"/>
</dbReference>
<dbReference type="PANTHER" id="PTHR36505:SF1">
    <property type="entry name" value="BLR1072 PROTEIN"/>
    <property type="match status" value="1"/>
</dbReference>
<dbReference type="InterPro" id="IPR027275">
    <property type="entry name" value="PRC-brl_dom"/>
</dbReference>
<feature type="domain" description="PRC-barrel" evidence="3">
    <location>
        <begin position="36"/>
        <end position="112"/>
    </location>
</feature>
<feature type="signal peptide" evidence="2">
    <location>
        <begin position="1"/>
        <end position="20"/>
    </location>
</feature>
<evidence type="ECO:0000259" key="3">
    <source>
        <dbReference type="Pfam" id="PF05239"/>
    </source>
</evidence>
<feature type="coiled-coil region" evidence="1">
    <location>
        <begin position="142"/>
        <end position="184"/>
    </location>
</feature>
<accession>A0A0H5D0M5</accession>
<dbReference type="Proteomes" id="UP000043764">
    <property type="component" value="Unassembled WGS sequence"/>
</dbReference>
<name>A0A0H5D0M5_9RHOB</name>
<reference evidence="5" key="1">
    <citation type="submission" date="2015-05" db="EMBL/GenBank/DDBJ databases">
        <authorList>
            <person name="Rodrigo-Torres Lidia"/>
            <person name="Arahal R.David."/>
        </authorList>
    </citation>
    <scope>NUCLEOTIDE SEQUENCE [LARGE SCALE GENOMIC DNA]</scope>
    <source>
        <strain evidence="5">CECT 7321</strain>
    </source>
</reference>
<dbReference type="SUPFAM" id="SSF50346">
    <property type="entry name" value="PRC-barrel domain"/>
    <property type="match status" value="2"/>
</dbReference>
<dbReference type="STRING" id="481446.NIT7645_00061"/>
<dbReference type="RefSeq" id="WP_050673015.1">
    <property type="nucleotide sequence ID" value="NZ_CVRL01000013.1"/>
</dbReference>
<evidence type="ECO:0000313" key="4">
    <source>
        <dbReference type="EMBL" id="CRL10609.1"/>
    </source>
</evidence>
<protein>
    <submittedName>
        <fullName evidence="4">PRC-barrel domain protein</fullName>
    </submittedName>
</protein>
<dbReference type="Gene3D" id="2.30.30.240">
    <property type="entry name" value="PRC-barrel domain"/>
    <property type="match status" value="2"/>
</dbReference>
<evidence type="ECO:0000256" key="1">
    <source>
        <dbReference type="SAM" id="Coils"/>
    </source>
</evidence>
<sequence>MKNLLLSTAIALTPASAVMAADHGDMFRAEADPMAIHASEFIGMRVYRSDVETAADEYAGVQQDWDDIGEINDVVLNRDGTVDSILVDIGGFLGIGENQVAVDMKSVKFVSDSSTAEDLDDFFLVMDAPVDALKDAPTYDWTRQVEAEAEELKQETAAAAGELNDDADALAKDAEQTAENAADSLKDPFVKDGYVAASAEALTSEELTGAPLYDSKDEWIGEVSQINLTEQGKVDTIVADIGGFLGLGEKPVALKLGEMDILRSDDGDNLRVYVSMSKEEMEQLPEYEK</sequence>